<reference evidence="1 2" key="1">
    <citation type="journal article" date="2022" name="New Phytol.">
        <title>Ecological generalism drives hyperdiversity of secondary metabolite gene clusters in xylarialean endophytes.</title>
        <authorList>
            <person name="Franco M.E.E."/>
            <person name="Wisecaver J.H."/>
            <person name="Arnold A.E."/>
            <person name="Ju Y.M."/>
            <person name="Slot J.C."/>
            <person name="Ahrendt S."/>
            <person name="Moore L.P."/>
            <person name="Eastman K.E."/>
            <person name="Scott K."/>
            <person name="Konkel Z."/>
            <person name="Mondo S.J."/>
            <person name="Kuo A."/>
            <person name="Hayes R.D."/>
            <person name="Haridas S."/>
            <person name="Andreopoulos B."/>
            <person name="Riley R."/>
            <person name="LaButti K."/>
            <person name="Pangilinan J."/>
            <person name="Lipzen A."/>
            <person name="Amirebrahimi M."/>
            <person name="Yan J."/>
            <person name="Adam C."/>
            <person name="Keymanesh K."/>
            <person name="Ng V."/>
            <person name="Louie K."/>
            <person name="Northen T."/>
            <person name="Drula E."/>
            <person name="Henrissat B."/>
            <person name="Hsieh H.M."/>
            <person name="Youens-Clark K."/>
            <person name="Lutzoni F."/>
            <person name="Miadlikowska J."/>
            <person name="Eastwood D.C."/>
            <person name="Hamelin R.C."/>
            <person name="Grigoriev I.V."/>
            <person name="U'Ren J.M."/>
        </authorList>
    </citation>
    <scope>NUCLEOTIDE SEQUENCE [LARGE SCALE GENOMIC DNA]</scope>
    <source>
        <strain evidence="1 2">ER1909</strain>
    </source>
</reference>
<accession>A0ACC0CV44</accession>
<comment type="caution">
    <text evidence="1">The sequence shown here is derived from an EMBL/GenBank/DDBJ whole genome shotgun (WGS) entry which is preliminary data.</text>
</comment>
<evidence type="ECO:0000313" key="2">
    <source>
        <dbReference type="Proteomes" id="UP001497680"/>
    </source>
</evidence>
<gene>
    <name evidence="1" type="ORF">F4821DRAFT_243148</name>
</gene>
<organism evidence="1 2">
    <name type="scientific">Hypoxylon rubiginosum</name>
    <dbReference type="NCBI Taxonomy" id="110542"/>
    <lineage>
        <taxon>Eukaryota</taxon>
        <taxon>Fungi</taxon>
        <taxon>Dikarya</taxon>
        <taxon>Ascomycota</taxon>
        <taxon>Pezizomycotina</taxon>
        <taxon>Sordariomycetes</taxon>
        <taxon>Xylariomycetidae</taxon>
        <taxon>Xylariales</taxon>
        <taxon>Hypoxylaceae</taxon>
        <taxon>Hypoxylon</taxon>
    </lineage>
</organism>
<evidence type="ECO:0000313" key="1">
    <source>
        <dbReference type="EMBL" id="KAI6084309.1"/>
    </source>
</evidence>
<name>A0ACC0CV44_9PEZI</name>
<sequence>MLTTLTAARTPAYTLLDTYNVAFDSLPSIWPQRSIANRYVRVEDSLRCLLNISKHAHLSKCLSKLTIGLDRLLSSHALNNLGLRNGDVNRPQVKSGVELRKLDQFADEQNWLLSTGQIQLLLGEALDNLPNVVEISLRDTNVERKLGRPESRKLLVSYGITAVCHQTGINLLGDEAHFHSLDRFADIVFSATLLAAVRTGKQLKAITVNIQKQNMGLSSSAFVLPQSYIESFRPVLQTLRSLDLSVSFTHSAAGSPVNGSLGFLPWQHHHLFSLLECTPNLVSLRVRSKGQSFLEDGIIGWLACLSDLSNGKKLSRLIGPLRSGMPLLQRLRALRELELGNMTAPTASISKALLHFAGSLRQLYLHTVVVLVAEDDDELDNNPRSPNAWASIFRQMSEFLNLEEFKVCSLGHQTPTCSSSRNSHQVAFLKSKVGAQSGPRNGLLNAWSYTGGVLAMKSFLLEAADKTVIICTSCRQRNPGYRSFEDIID</sequence>
<protein>
    <submittedName>
        <fullName evidence="1">Uncharacterized protein</fullName>
    </submittedName>
</protein>
<dbReference type="Proteomes" id="UP001497680">
    <property type="component" value="Unassembled WGS sequence"/>
</dbReference>
<proteinExistence type="predicted"/>
<feature type="non-terminal residue" evidence="1">
    <location>
        <position position="489"/>
    </location>
</feature>
<dbReference type="EMBL" id="MU394339">
    <property type="protein sequence ID" value="KAI6084309.1"/>
    <property type="molecule type" value="Genomic_DNA"/>
</dbReference>
<keyword evidence="2" id="KW-1185">Reference proteome</keyword>